<dbReference type="AlphaFoldDB" id="A0A5C5RGW6"/>
<keyword evidence="3" id="KW-1185">Reference proteome</keyword>
<dbReference type="SUPFAM" id="SSF53474">
    <property type="entry name" value="alpha/beta-Hydrolases"/>
    <property type="match status" value="1"/>
</dbReference>
<feature type="domain" description="DUF1023" evidence="1">
    <location>
        <begin position="147"/>
        <end position="311"/>
    </location>
</feature>
<dbReference type="EMBL" id="VIGV01000014">
    <property type="protein sequence ID" value="TWS21918.1"/>
    <property type="molecule type" value="Genomic_DNA"/>
</dbReference>
<sequence>MVVIDETVWRGAAADAYGRWARLEAGAMEELDAALDRAAAEILSGGGELAARLAAIELAVAVPFSGAPLGGAPSMPVRKVRSAAARDRENRRLLAADLQELRARSRTRAVAARLAALESLATRIAELEAAGETVQLFEYDPLAYGGDGIAVVAIGDLDSARNVGVVVPGMGTTLASVGAVTRNAENLLSAARRADPAATTATVAWIGYDAPSGRGSAAVLGRANAERGAAELQEDLRDIAALRDDRRLVVFGHSYGSTTAATAGARGALVGTVDAMVLLGSPGAGPVRSAKELGMPVYVARDPDDPVPRVPLTHGATRLPRLLGADIGLGVDPASRAFGAIALPAGAPGFDPGAHSGYFDEGSRSLQAFGDVLAGVGARAR</sequence>
<gene>
    <name evidence="2" type="ORF">FK268_22275</name>
</gene>
<protein>
    <recommendedName>
        <fullName evidence="1">DUF1023 domain-containing protein</fullName>
    </recommendedName>
</protein>
<dbReference type="Proteomes" id="UP000319792">
    <property type="component" value="Unassembled WGS sequence"/>
</dbReference>
<dbReference type="InterPro" id="IPR029058">
    <property type="entry name" value="AB_hydrolase_fold"/>
</dbReference>
<proteinExistence type="predicted"/>
<reference evidence="2 3" key="2">
    <citation type="submission" date="2019-08" db="EMBL/GenBank/DDBJ databases">
        <title>Tsukamurella conjunctivitidis sp. nov., Tsukamurella assacharolytica sp. nov. and Tsukamurella sputae sp. nov. isolated from patients with conjunctivitis, bacteraemia (lymphoma) and respiratory infection (sputum) in Hong Kong.</title>
        <authorList>
            <person name="Fok K.M.N."/>
            <person name="Fong J.Y.H."/>
        </authorList>
    </citation>
    <scope>NUCLEOTIDE SEQUENCE [LARGE SCALE GENOMIC DNA]</scope>
    <source>
        <strain evidence="2 3">HKU70</strain>
    </source>
</reference>
<organism evidence="2 3">
    <name type="scientific">Tsukamurella sputi</name>
    <dbReference type="NCBI Taxonomy" id="2591848"/>
    <lineage>
        <taxon>Bacteria</taxon>
        <taxon>Bacillati</taxon>
        <taxon>Actinomycetota</taxon>
        <taxon>Actinomycetes</taxon>
        <taxon>Mycobacteriales</taxon>
        <taxon>Tsukamurellaceae</taxon>
        <taxon>Tsukamurella</taxon>
    </lineage>
</organism>
<name>A0A5C5RGW6_9ACTN</name>
<dbReference type="Pfam" id="PF06259">
    <property type="entry name" value="Abhydrolase_8"/>
    <property type="match status" value="1"/>
</dbReference>
<evidence type="ECO:0000313" key="3">
    <source>
        <dbReference type="Proteomes" id="UP000319792"/>
    </source>
</evidence>
<comment type="caution">
    <text evidence="2">The sequence shown here is derived from an EMBL/GenBank/DDBJ whole genome shotgun (WGS) entry which is preliminary data.</text>
</comment>
<dbReference type="Gene3D" id="3.40.50.1820">
    <property type="entry name" value="alpha/beta hydrolase"/>
    <property type="match status" value="1"/>
</dbReference>
<evidence type="ECO:0000259" key="1">
    <source>
        <dbReference type="Pfam" id="PF06259"/>
    </source>
</evidence>
<evidence type="ECO:0000313" key="2">
    <source>
        <dbReference type="EMBL" id="TWS21918.1"/>
    </source>
</evidence>
<reference evidence="2 3" key="1">
    <citation type="submission" date="2019-06" db="EMBL/GenBank/DDBJ databases">
        <authorList>
            <person name="Teng J.L.L."/>
            <person name="Lee H.H."/>
            <person name="Lau S.K.P."/>
            <person name="Woo P.C.Y."/>
        </authorList>
    </citation>
    <scope>NUCLEOTIDE SEQUENCE [LARGE SCALE GENOMIC DNA]</scope>
    <source>
        <strain evidence="2 3">HKU70</strain>
    </source>
</reference>
<dbReference type="InterPro" id="IPR010427">
    <property type="entry name" value="DUF1023"/>
</dbReference>
<accession>A0A5C5RGW6</accession>
<dbReference type="OrthoDB" id="5969911at2"/>
<dbReference type="RefSeq" id="WP_146437645.1">
    <property type="nucleotide sequence ID" value="NZ_VIGV01000014.1"/>
</dbReference>